<protein>
    <recommendedName>
        <fullName evidence="5 6">2-C-methyl-D-erythritol 2,4-cyclodiphosphate synthase</fullName>
        <shortName evidence="5">MECDP-synthase</shortName>
        <shortName evidence="5">MECPP-synthase</shortName>
        <shortName evidence="5">MECPS</shortName>
        <ecNumber evidence="5 6">4.6.1.12</ecNumber>
    </recommendedName>
</protein>
<dbReference type="InterPro" id="IPR003526">
    <property type="entry name" value="MECDP_synthase"/>
</dbReference>
<gene>
    <name evidence="5" type="primary">ispF</name>
    <name evidence="8" type="ORF">DWX20_06835</name>
</gene>
<dbReference type="EMBL" id="QRWX01000003">
    <property type="protein sequence ID" value="RGT54879.1"/>
    <property type="molecule type" value="Genomic_DNA"/>
</dbReference>
<keyword evidence="3 5" id="KW-0414">Isoprene biosynthesis</keyword>
<comment type="caution">
    <text evidence="5">Lacks conserved residue(s) required for the propagation of feature annotation.</text>
</comment>
<dbReference type="Pfam" id="PF02542">
    <property type="entry name" value="YgbB"/>
    <property type="match status" value="1"/>
</dbReference>
<dbReference type="GO" id="GO:0008685">
    <property type="term" value="F:2-C-methyl-D-erythritol 2,4-cyclodiphosphate synthase activity"/>
    <property type="evidence" value="ECO:0007669"/>
    <property type="project" value="UniProtKB-UniRule"/>
</dbReference>
<dbReference type="UniPathway" id="UPA00056">
    <property type="reaction ID" value="UER00095"/>
</dbReference>
<organism evidence="8 9">
    <name type="scientific">Solobacterium moorei</name>
    <dbReference type="NCBI Taxonomy" id="102148"/>
    <lineage>
        <taxon>Bacteria</taxon>
        <taxon>Bacillati</taxon>
        <taxon>Bacillota</taxon>
        <taxon>Erysipelotrichia</taxon>
        <taxon>Erysipelotrichales</taxon>
        <taxon>Erysipelotrichaceae</taxon>
        <taxon>Solobacterium</taxon>
    </lineage>
</organism>
<name>A0A412PCP8_9FIRM</name>
<comment type="similarity">
    <text evidence="1 5 6">Belongs to the IspF family.</text>
</comment>
<comment type="caution">
    <text evidence="8">The sequence shown here is derived from an EMBL/GenBank/DDBJ whole genome shotgun (WGS) entry which is preliminary data.</text>
</comment>
<feature type="binding site" evidence="5">
    <location>
        <begin position="61"/>
        <end position="65"/>
    </location>
    <ligand>
        <name>4-CDP-2-C-methyl-D-erythritol 2-phosphate</name>
        <dbReference type="ChEBI" id="CHEBI:57919"/>
    </ligand>
</feature>
<dbReference type="AlphaFoldDB" id="A0A412PCP8"/>
<sequence length="158" mass="16872">MRIGQSTDIHRLAEGRKLILGGVEIPSDLGLVGHSDADALCHAIAEAILGALALGDLGKWFPDIDPKWEGADSIKILTQVGVMMRERGYSIGNVDSLIMIEKPKMAPHIMAMRDNIARALVCNLDCVSVKATRGEGLGFVGKSEGVQAQAVVLLVKED</sequence>
<feature type="binding site" evidence="5">
    <location>
        <position position="42"/>
    </location>
    <ligand>
        <name>a divalent metal cation</name>
        <dbReference type="ChEBI" id="CHEBI:60240"/>
    </ligand>
</feature>
<dbReference type="EC" id="4.6.1.12" evidence="5 6"/>
<evidence type="ECO:0000313" key="8">
    <source>
        <dbReference type="EMBL" id="RGT54879.1"/>
    </source>
</evidence>
<accession>A0A412PCP8</accession>
<evidence type="ECO:0000256" key="5">
    <source>
        <dbReference type="HAMAP-Rule" id="MF_00107"/>
    </source>
</evidence>
<feature type="binding site" evidence="5">
    <location>
        <begin position="56"/>
        <end position="58"/>
    </location>
    <ligand>
        <name>4-CDP-2-C-methyl-D-erythritol 2-phosphate</name>
        <dbReference type="ChEBI" id="CHEBI:57919"/>
    </ligand>
</feature>
<dbReference type="SUPFAM" id="SSF69765">
    <property type="entry name" value="IpsF-like"/>
    <property type="match status" value="1"/>
</dbReference>
<comment type="cofactor">
    <cofactor evidence="5">
        <name>a divalent metal cation</name>
        <dbReference type="ChEBI" id="CHEBI:60240"/>
    </cofactor>
    <text evidence="5">Binds 1 divalent metal cation per subunit.</text>
</comment>
<evidence type="ECO:0000256" key="1">
    <source>
        <dbReference type="ARBA" id="ARBA00008480"/>
    </source>
</evidence>
<dbReference type="CDD" id="cd00554">
    <property type="entry name" value="MECDP_synthase"/>
    <property type="match status" value="1"/>
</dbReference>
<dbReference type="PANTHER" id="PTHR43181">
    <property type="entry name" value="2-C-METHYL-D-ERYTHRITOL 2,4-CYCLODIPHOSPHATE SYNTHASE, CHLOROPLASTIC"/>
    <property type="match status" value="1"/>
</dbReference>
<dbReference type="RefSeq" id="WP_118764949.1">
    <property type="nucleotide sequence ID" value="NZ_CABJCF010000003.1"/>
</dbReference>
<dbReference type="GO" id="GO:0019288">
    <property type="term" value="P:isopentenyl diphosphate biosynthetic process, methylerythritol 4-phosphate pathway"/>
    <property type="evidence" value="ECO:0007669"/>
    <property type="project" value="UniProtKB-UniRule"/>
</dbReference>
<feature type="binding site" evidence="5">
    <location>
        <begin position="8"/>
        <end position="10"/>
    </location>
    <ligand>
        <name>4-CDP-2-C-methyl-D-erythritol 2-phosphate</name>
        <dbReference type="ChEBI" id="CHEBI:57919"/>
    </ligand>
</feature>
<keyword evidence="2 5" id="KW-0479">Metal-binding</keyword>
<feature type="binding site" evidence="5">
    <location>
        <position position="142"/>
    </location>
    <ligand>
        <name>4-CDP-2-C-methyl-D-erythritol 2-phosphate</name>
        <dbReference type="ChEBI" id="CHEBI:57919"/>
    </ligand>
</feature>
<evidence type="ECO:0000256" key="6">
    <source>
        <dbReference type="RuleBase" id="RU004395"/>
    </source>
</evidence>
<dbReference type="FunFam" id="3.30.1330.50:FF:000003">
    <property type="entry name" value="2-C-methyl-D-erythritol 2,4-cyclodiphosphate synthase"/>
    <property type="match status" value="1"/>
</dbReference>
<evidence type="ECO:0000313" key="9">
    <source>
        <dbReference type="Proteomes" id="UP000284731"/>
    </source>
</evidence>
<dbReference type="HAMAP" id="MF_00107">
    <property type="entry name" value="IspF"/>
    <property type="match status" value="1"/>
</dbReference>
<keyword evidence="4 5" id="KW-0456">Lyase</keyword>
<comment type="pathway">
    <text evidence="5">Isoprenoid biosynthesis; isopentenyl diphosphate biosynthesis via DXP pathway; isopentenyl diphosphate from 1-deoxy-D-xylulose 5-phosphate: step 4/6.</text>
</comment>
<evidence type="ECO:0000256" key="4">
    <source>
        <dbReference type="ARBA" id="ARBA00023239"/>
    </source>
</evidence>
<dbReference type="GO" id="GO:0046872">
    <property type="term" value="F:metal ion binding"/>
    <property type="evidence" value="ECO:0007669"/>
    <property type="project" value="UniProtKB-KW"/>
</dbReference>
<dbReference type="Gene3D" id="3.30.1330.50">
    <property type="entry name" value="2-C-methyl-D-erythritol 2,4-cyclodiphosphate synthase"/>
    <property type="match status" value="1"/>
</dbReference>
<feature type="binding site" evidence="5">
    <location>
        <begin position="34"/>
        <end position="35"/>
    </location>
    <ligand>
        <name>4-CDP-2-C-methyl-D-erythritol 2-phosphate</name>
        <dbReference type="ChEBI" id="CHEBI:57919"/>
    </ligand>
</feature>
<dbReference type="Proteomes" id="UP000284731">
    <property type="component" value="Unassembled WGS sequence"/>
</dbReference>
<evidence type="ECO:0000256" key="2">
    <source>
        <dbReference type="ARBA" id="ARBA00022723"/>
    </source>
</evidence>
<evidence type="ECO:0000256" key="3">
    <source>
        <dbReference type="ARBA" id="ARBA00023229"/>
    </source>
</evidence>
<comment type="function">
    <text evidence="5">Involved in the biosynthesis of isopentenyl diphosphate (IPP) and dimethylallyl diphosphate (DMAPP), two major building blocks of isoprenoid compounds. Catalyzes the conversion of 4-diphosphocytidyl-2-C-methyl-D-erythritol 2-phosphate (CDP-ME2P) to 2-C-methyl-D-erythritol 2,4-cyclodiphosphate (ME-CPP) with a corresponding release of cytidine 5-monophosphate (CMP).</text>
</comment>
<dbReference type="PANTHER" id="PTHR43181:SF1">
    <property type="entry name" value="2-C-METHYL-D-ERYTHRITOL 2,4-CYCLODIPHOSPHATE SYNTHASE, CHLOROPLASTIC"/>
    <property type="match status" value="1"/>
</dbReference>
<reference evidence="8 9" key="1">
    <citation type="submission" date="2018-08" db="EMBL/GenBank/DDBJ databases">
        <title>A genome reference for cultivated species of the human gut microbiota.</title>
        <authorList>
            <person name="Zou Y."/>
            <person name="Xue W."/>
            <person name="Luo G."/>
        </authorList>
    </citation>
    <scope>NUCLEOTIDE SEQUENCE [LARGE SCALE GENOMIC DNA]</scope>
    <source>
        <strain evidence="8 9">AF18-46</strain>
    </source>
</reference>
<feature type="binding site" evidence="5">
    <location>
        <position position="8"/>
    </location>
    <ligand>
        <name>a divalent metal cation</name>
        <dbReference type="ChEBI" id="CHEBI:60240"/>
    </ligand>
</feature>
<feature type="binding site" evidence="5">
    <location>
        <position position="10"/>
    </location>
    <ligand>
        <name>a divalent metal cation</name>
        <dbReference type="ChEBI" id="CHEBI:60240"/>
    </ligand>
</feature>
<comment type="subunit">
    <text evidence="5">Homotrimer.</text>
</comment>
<feature type="binding site" evidence="5">
    <location>
        <begin position="100"/>
        <end position="106"/>
    </location>
    <ligand>
        <name>4-CDP-2-C-methyl-D-erythritol 2-phosphate</name>
        <dbReference type="ChEBI" id="CHEBI:57919"/>
    </ligand>
</feature>
<evidence type="ECO:0000259" key="7">
    <source>
        <dbReference type="Pfam" id="PF02542"/>
    </source>
</evidence>
<proteinExistence type="inferred from homology"/>
<dbReference type="InterPro" id="IPR036571">
    <property type="entry name" value="MECDP_synthase_sf"/>
</dbReference>
<feature type="binding site" evidence="5">
    <location>
        <position position="139"/>
    </location>
    <ligand>
        <name>4-CDP-2-C-methyl-D-erythritol 2-phosphate</name>
        <dbReference type="ChEBI" id="CHEBI:57919"/>
    </ligand>
</feature>
<dbReference type="GO" id="GO:0016114">
    <property type="term" value="P:terpenoid biosynthetic process"/>
    <property type="evidence" value="ECO:0007669"/>
    <property type="project" value="InterPro"/>
</dbReference>
<feature type="site" description="Transition state stabilizer" evidence="5">
    <location>
        <position position="34"/>
    </location>
</feature>
<dbReference type="NCBIfam" id="TIGR00151">
    <property type="entry name" value="ispF"/>
    <property type="match status" value="1"/>
</dbReference>
<comment type="catalytic activity">
    <reaction evidence="5 6">
        <text>4-CDP-2-C-methyl-D-erythritol 2-phosphate = 2-C-methyl-D-erythritol 2,4-cyclic diphosphate + CMP</text>
        <dbReference type="Rhea" id="RHEA:23864"/>
        <dbReference type="ChEBI" id="CHEBI:57919"/>
        <dbReference type="ChEBI" id="CHEBI:58483"/>
        <dbReference type="ChEBI" id="CHEBI:60377"/>
        <dbReference type="EC" id="4.6.1.12"/>
    </reaction>
</comment>
<feature type="domain" description="2-C-methyl-D-erythritol 2,4-cyclodiphosphate synthase" evidence="7">
    <location>
        <begin position="1"/>
        <end position="154"/>
    </location>
</feature>